<evidence type="ECO:0000256" key="8">
    <source>
        <dbReference type="ARBA" id="ARBA00023136"/>
    </source>
</evidence>
<dbReference type="AlphaFoldDB" id="A0A3G9IUT8"/>
<dbReference type="Pfam" id="PF08447">
    <property type="entry name" value="PAS_3"/>
    <property type="match status" value="1"/>
</dbReference>
<dbReference type="GO" id="GO:0005886">
    <property type="term" value="C:plasma membrane"/>
    <property type="evidence" value="ECO:0007669"/>
    <property type="project" value="UniProtKB-SubCell"/>
</dbReference>
<dbReference type="RefSeq" id="WP_043155761.1">
    <property type="nucleotide sequence ID" value="NZ_AP019195.1"/>
</dbReference>
<dbReference type="FunFam" id="1.10.287.950:FF:000001">
    <property type="entry name" value="Methyl-accepting chemotaxis sensory transducer"/>
    <property type="match status" value="1"/>
</dbReference>
<dbReference type="SMART" id="SM00091">
    <property type="entry name" value="PAS"/>
    <property type="match status" value="1"/>
</dbReference>
<dbReference type="Proteomes" id="UP001163285">
    <property type="component" value="Chromosome"/>
</dbReference>
<keyword evidence="6" id="KW-0812">Transmembrane</keyword>
<evidence type="ECO:0000256" key="1">
    <source>
        <dbReference type="ARBA" id="ARBA00004429"/>
    </source>
</evidence>
<dbReference type="Gene3D" id="3.30.450.20">
    <property type="entry name" value="PAS domain"/>
    <property type="match status" value="1"/>
</dbReference>
<keyword evidence="4" id="KW-0145">Chemotaxis</keyword>
<keyword evidence="3" id="KW-0488">Methylation</keyword>
<keyword evidence="7" id="KW-1133">Transmembrane helix</keyword>
<reference evidence="11" key="1">
    <citation type="submission" date="2023-04" db="EMBL/GenBank/DDBJ databases">
        <title>Whole Genome Sequence of Multi-drug resistant Aeromonas caviae as a gut pathogen in newborn.</title>
        <authorList>
            <person name="Jadhav S.V."/>
            <person name="Saroj S.D."/>
            <person name="Saha U.B."/>
            <person name="Sen S."/>
            <person name="Kher A."/>
        </authorList>
    </citation>
    <scope>NUCLEOTIDE SEQUENCE</scope>
    <source>
        <strain evidence="11">SVJ23</strain>
    </source>
</reference>
<dbReference type="SUPFAM" id="SSF58104">
    <property type="entry name" value="Methyl-accepting chemotaxis protein (MCP) signaling domain"/>
    <property type="match status" value="1"/>
</dbReference>
<dbReference type="GO" id="GO:0007165">
    <property type="term" value="P:signal transduction"/>
    <property type="evidence" value="ECO:0007669"/>
    <property type="project" value="UniProtKB-KW"/>
</dbReference>
<protein>
    <submittedName>
        <fullName evidence="11">PAS domain-containing methyl-accepting chemotaxis protein</fullName>
    </submittedName>
</protein>
<dbReference type="EMBL" id="CP110176">
    <property type="protein sequence ID" value="UZC85544.1"/>
    <property type="molecule type" value="Genomic_DNA"/>
</dbReference>
<keyword evidence="8" id="KW-0472">Membrane</keyword>
<name>A0A3G9IUT8_AERCA</name>
<dbReference type="InterPro" id="IPR000014">
    <property type="entry name" value="PAS"/>
</dbReference>
<dbReference type="SUPFAM" id="SSF55785">
    <property type="entry name" value="PYP-like sensor domain (PAS domain)"/>
    <property type="match status" value="1"/>
</dbReference>
<keyword evidence="5" id="KW-0997">Cell inner membrane</keyword>
<comment type="subcellular location">
    <subcellularLocation>
        <location evidence="1">Cell inner membrane</location>
        <topology evidence="1">Multi-pass membrane protein</topology>
    </subcellularLocation>
</comment>
<evidence type="ECO:0000256" key="6">
    <source>
        <dbReference type="ARBA" id="ARBA00022692"/>
    </source>
</evidence>
<dbReference type="Pfam" id="PF00015">
    <property type="entry name" value="MCPsignal"/>
    <property type="match status" value="1"/>
</dbReference>
<dbReference type="CDD" id="cd00130">
    <property type="entry name" value="PAS"/>
    <property type="match status" value="1"/>
</dbReference>
<dbReference type="PANTHER" id="PTHR32089">
    <property type="entry name" value="METHYL-ACCEPTING CHEMOTAXIS PROTEIN MCPB"/>
    <property type="match status" value="1"/>
</dbReference>
<evidence type="ECO:0000313" key="12">
    <source>
        <dbReference type="Proteomes" id="UP001163285"/>
    </source>
</evidence>
<dbReference type="InterPro" id="IPR035965">
    <property type="entry name" value="PAS-like_dom_sf"/>
</dbReference>
<evidence type="ECO:0000256" key="4">
    <source>
        <dbReference type="ARBA" id="ARBA00022500"/>
    </source>
</evidence>
<evidence type="ECO:0000256" key="7">
    <source>
        <dbReference type="ARBA" id="ARBA00022989"/>
    </source>
</evidence>
<keyword evidence="2" id="KW-1003">Cell membrane</keyword>
<dbReference type="NCBIfam" id="TIGR00229">
    <property type="entry name" value="sensory_box"/>
    <property type="match status" value="1"/>
</dbReference>
<dbReference type="PROSITE" id="PS50111">
    <property type="entry name" value="CHEMOTAXIS_TRANSDUC_2"/>
    <property type="match status" value="1"/>
</dbReference>
<dbReference type="SMART" id="SM00283">
    <property type="entry name" value="MA"/>
    <property type="match status" value="1"/>
</dbReference>
<evidence type="ECO:0000256" key="10">
    <source>
        <dbReference type="ARBA" id="ARBA00029447"/>
    </source>
</evidence>
<organism evidence="11 12">
    <name type="scientific">Aeromonas caviae</name>
    <name type="common">Aeromonas punctata</name>
    <dbReference type="NCBI Taxonomy" id="648"/>
    <lineage>
        <taxon>Bacteria</taxon>
        <taxon>Pseudomonadati</taxon>
        <taxon>Pseudomonadota</taxon>
        <taxon>Gammaproteobacteria</taxon>
        <taxon>Aeromonadales</taxon>
        <taxon>Aeromonadaceae</taxon>
        <taxon>Aeromonas</taxon>
    </lineage>
</organism>
<gene>
    <name evidence="11" type="ORF">OJY61_17110</name>
</gene>
<dbReference type="Gene3D" id="1.10.287.950">
    <property type="entry name" value="Methyl-accepting chemotaxis protein"/>
    <property type="match status" value="1"/>
</dbReference>
<evidence type="ECO:0000256" key="9">
    <source>
        <dbReference type="ARBA" id="ARBA00023224"/>
    </source>
</evidence>
<evidence type="ECO:0000256" key="2">
    <source>
        <dbReference type="ARBA" id="ARBA00022475"/>
    </source>
</evidence>
<dbReference type="GO" id="GO:0052131">
    <property type="term" value="P:positive aerotaxis"/>
    <property type="evidence" value="ECO:0007669"/>
    <property type="project" value="UniProtKB-ARBA"/>
</dbReference>
<evidence type="ECO:0000256" key="5">
    <source>
        <dbReference type="ARBA" id="ARBA00022519"/>
    </source>
</evidence>
<comment type="similarity">
    <text evidence="10">Belongs to the methyl-accepting chemotaxis (MCP) protein family.</text>
</comment>
<keyword evidence="9" id="KW-0807">Transducer</keyword>
<evidence type="ECO:0000256" key="3">
    <source>
        <dbReference type="ARBA" id="ARBA00022481"/>
    </source>
</evidence>
<dbReference type="PANTHER" id="PTHR32089:SF112">
    <property type="entry name" value="LYSOZYME-LIKE PROTEIN-RELATED"/>
    <property type="match status" value="1"/>
</dbReference>
<proteinExistence type="inferred from homology"/>
<dbReference type="InterPro" id="IPR013655">
    <property type="entry name" value="PAS_fold_3"/>
</dbReference>
<accession>A0A3G9IUT8</accession>
<dbReference type="CDD" id="cd11386">
    <property type="entry name" value="MCP_signal"/>
    <property type="match status" value="1"/>
</dbReference>
<evidence type="ECO:0000313" key="11">
    <source>
        <dbReference type="EMBL" id="UZC85544.1"/>
    </source>
</evidence>
<sequence length="542" mass="59333">MRVNQPVTQRERLYPSHQNLISTTDLESRITYANDEFCQIAGFTLEELQGAPHNLVRHPDMPPQAFADMWRHLREGKSWMGPVKNRCKNGDHYWVNAFVTPIQDASGKVVEYQSVRTAPDDAIKQRAERVYEEMRRGKTPRALRLPPCCHTLGIHLCLMALLASLVTLGYQHGPGWPLLIGALPLVVALVICQTLSRRLARLETLARHRFDNPLMQLLYTGRVDRLAAVELAMKMNQAEFNAVLARTQQTCQQIVQAAQTDLNNAESITGNLQQQQAQTNQVATAITEMTASIREVSHSSSASSDSLDNTAVLFREGNRSVLDTVAAVEGVHGELLTSRAVIEALASQCRAIDGILDVINNIANQTNLLALNAAIEAARAGESGRGFSVVADEIRTLAIKTQSSTGEIQQMISLLQASADDAQQAMAQGEQLSASCRLKAAATGDILQQISERLLQVTAGSNQIAQAVQEQSLVTQDIHHSVLDIKRLADDSSQGSRHAVQGIIALVKQLGDLERLVRQFQQHPATRPTSTALTSGQPLLAR</sequence>
<dbReference type="PROSITE" id="PS50112">
    <property type="entry name" value="PAS"/>
    <property type="match status" value="1"/>
</dbReference>
<dbReference type="InterPro" id="IPR004089">
    <property type="entry name" value="MCPsignal_dom"/>
</dbReference>
<dbReference type="FunFam" id="3.30.450.20:FF:000046">
    <property type="entry name" value="Aerotaxis sensor receptor"/>
    <property type="match status" value="1"/>
</dbReference>